<evidence type="ECO:0000256" key="7">
    <source>
        <dbReference type="ARBA" id="ARBA00022723"/>
    </source>
</evidence>
<evidence type="ECO:0000256" key="4">
    <source>
        <dbReference type="ARBA" id="ARBA00022676"/>
    </source>
</evidence>
<reference evidence="18" key="1">
    <citation type="submission" date="2019-03" db="EMBL/GenBank/DDBJ databases">
        <title>Improved annotation for the trematode Fasciola hepatica.</title>
        <authorList>
            <person name="Choi Y.-J."/>
            <person name="Martin J."/>
            <person name="Mitreva M."/>
        </authorList>
    </citation>
    <scope>NUCLEOTIDE SEQUENCE [LARGE SCALE GENOMIC DNA]</scope>
</reference>
<dbReference type="EC" id="2.4.1.101" evidence="14 17"/>
<evidence type="ECO:0000256" key="12">
    <source>
        <dbReference type="ARBA" id="ARBA00023211"/>
    </source>
</evidence>
<comment type="similarity">
    <text evidence="3 17">Belongs to the glycosyltransferase 13 family.</text>
</comment>
<keyword evidence="6" id="KW-0812">Transmembrane</keyword>
<dbReference type="PANTHER" id="PTHR10468">
    <property type="entry name" value="PROTEIN O-LINKED-MANNOSE BETA-1,2-N-ACETYLGLUCOSAMINYLTRANSFERASE 1/ALPHA-1,3-MANNOSYL-GLYCOPROTEIN 2-BETA-N-ACETYLGLUCOSAMINYLTRANSFERASE"/>
    <property type="match status" value="1"/>
</dbReference>
<dbReference type="Proteomes" id="UP000230066">
    <property type="component" value="Unassembled WGS sequence"/>
</dbReference>
<dbReference type="Pfam" id="PF03071">
    <property type="entry name" value="GNT-I"/>
    <property type="match status" value="1"/>
</dbReference>
<evidence type="ECO:0000313" key="18">
    <source>
        <dbReference type="EMBL" id="THD19023.1"/>
    </source>
</evidence>
<dbReference type="PANTHER" id="PTHR10468:SF0">
    <property type="entry name" value="ALPHA-1,3-MANNOSYL-GLYCOPROTEIN 2-BETA-N-ACETYLGLUCOSAMINYLTRANSFERASE"/>
    <property type="match status" value="1"/>
</dbReference>
<evidence type="ECO:0000256" key="5">
    <source>
        <dbReference type="ARBA" id="ARBA00022679"/>
    </source>
</evidence>
<evidence type="ECO:0000256" key="3">
    <source>
        <dbReference type="ARBA" id="ARBA00006492"/>
    </source>
</evidence>
<comment type="subcellular location">
    <subcellularLocation>
        <location evidence="1 17">Golgi apparatus membrane</location>
        <topology evidence="1 17">Single-pass type II membrane protein</topology>
    </subcellularLocation>
</comment>
<accession>A0A4E0QVB4</accession>
<evidence type="ECO:0000256" key="17">
    <source>
        <dbReference type="RuleBase" id="RU368119"/>
    </source>
</evidence>
<dbReference type="InterPro" id="IPR052261">
    <property type="entry name" value="Glycosyltransferase_13"/>
</dbReference>
<keyword evidence="10 17" id="KW-0333">Golgi apparatus</keyword>
<dbReference type="Gene3D" id="3.90.550.10">
    <property type="entry name" value="Spore Coat Polysaccharide Biosynthesis Protein SpsA, Chain A"/>
    <property type="match status" value="1"/>
</dbReference>
<keyword evidence="12 17" id="KW-0464">Manganese</keyword>
<comment type="cofactor">
    <cofactor evidence="17">
        <name>Mn(2+)</name>
        <dbReference type="ChEBI" id="CHEBI:29035"/>
    </cofactor>
    <text evidence="17">The cofactor is mostly bound to the substrate.</text>
</comment>
<proteinExistence type="inferred from homology"/>
<gene>
    <name evidence="18" type="ORF">D915_010249</name>
</gene>
<comment type="function">
    <text evidence="13 17">Initiates complex N-linked carbohydrate formation. Essential for the conversion of high-mannose to hybrid and complex N-glycans.</text>
</comment>
<evidence type="ECO:0000256" key="15">
    <source>
        <dbReference type="ARBA" id="ARBA00041712"/>
    </source>
</evidence>
<keyword evidence="5" id="KW-0808">Transferase</keyword>
<evidence type="ECO:0000256" key="10">
    <source>
        <dbReference type="ARBA" id="ARBA00023034"/>
    </source>
</evidence>
<name>A0A4E0QVB4_FASHE</name>
<sequence length="198" mass="22464">MAPTLNFTLPVLVLACDRPAVKRTLDSLLRYRSQLVGLSPHQFPIIVSHGCIHRPTRVVLDSYKSAIAVTEFVDKSPQSKSLSRITRGYQAVARHYKHALNRMFLQLNYSAVIIVEDDLDVAGDFFQYFAATLPMLMDNQNLFCVSAWNDNGRPGLVDPSRPDLLYRWVSSFPVFLLLTYRWLFTVPGFSSACSYTLL</sequence>
<comment type="pathway">
    <text evidence="2 17">Protein modification; protein glycosylation.</text>
</comment>
<evidence type="ECO:0000256" key="8">
    <source>
        <dbReference type="ARBA" id="ARBA00022968"/>
    </source>
</evidence>
<evidence type="ECO:0000256" key="2">
    <source>
        <dbReference type="ARBA" id="ARBA00004922"/>
    </source>
</evidence>
<organism evidence="18 19">
    <name type="scientific">Fasciola hepatica</name>
    <name type="common">Liver fluke</name>
    <dbReference type="NCBI Taxonomy" id="6192"/>
    <lineage>
        <taxon>Eukaryota</taxon>
        <taxon>Metazoa</taxon>
        <taxon>Spiralia</taxon>
        <taxon>Lophotrochozoa</taxon>
        <taxon>Platyhelminthes</taxon>
        <taxon>Trematoda</taxon>
        <taxon>Digenea</taxon>
        <taxon>Plagiorchiida</taxon>
        <taxon>Echinostomata</taxon>
        <taxon>Echinostomatoidea</taxon>
        <taxon>Fasciolidae</taxon>
        <taxon>Fasciola</taxon>
    </lineage>
</organism>
<evidence type="ECO:0000256" key="6">
    <source>
        <dbReference type="ARBA" id="ARBA00022692"/>
    </source>
</evidence>
<keyword evidence="11" id="KW-0472">Membrane</keyword>
<dbReference type="UniPathway" id="UPA00378"/>
<keyword evidence="19" id="KW-1185">Reference proteome</keyword>
<dbReference type="AlphaFoldDB" id="A0A4E0QVB4"/>
<evidence type="ECO:0000256" key="16">
    <source>
        <dbReference type="ARBA" id="ARBA00049421"/>
    </source>
</evidence>
<evidence type="ECO:0000313" key="19">
    <source>
        <dbReference type="Proteomes" id="UP000230066"/>
    </source>
</evidence>
<keyword evidence="4 17" id="KW-0328">Glycosyltransferase</keyword>
<comment type="caution">
    <text evidence="18">The sequence shown here is derived from an EMBL/GenBank/DDBJ whole genome shotgun (WGS) entry which is preliminary data.</text>
</comment>
<dbReference type="GO" id="GO:0000139">
    <property type="term" value="C:Golgi membrane"/>
    <property type="evidence" value="ECO:0007669"/>
    <property type="project" value="UniProtKB-SubCell"/>
</dbReference>
<evidence type="ECO:0000256" key="13">
    <source>
        <dbReference type="ARBA" id="ARBA00037706"/>
    </source>
</evidence>
<keyword evidence="9" id="KW-1133">Transmembrane helix</keyword>
<evidence type="ECO:0000256" key="11">
    <source>
        <dbReference type="ARBA" id="ARBA00023136"/>
    </source>
</evidence>
<dbReference type="SUPFAM" id="SSF53448">
    <property type="entry name" value="Nucleotide-diphospho-sugar transferases"/>
    <property type="match status" value="1"/>
</dbReference>
<protein>
    <recommendedName>
        <fullName evidence="14 17">Alpha-1,3-mannosyl-glycoprotein 2-beta-N-acetylglucosaminyltransferase</fullName>
        <shortName evidence="17">GNT-I</shortName>
        <shortName evidence="17">GlcNAc-T I</shortName>
        <ecNumber evidence="14 17">2.4.1.101</ecNumber>
    </recommendedName>
    <alternativeName>
        <fullName evidence="15 17">N-glycosyl-oligosaccharide-glycoprotein N-acetylglucosaminyltransferase I</fullName>
    </alternativeName>
</protein>
<evidence type="ECO:0000256" key="1">
    <source>
        <dbReference type="ARBA" id="ARBA00004323"/>
    </source>
</evidence>
<comment type="catalytic activity">
    <reaction evidence="16 17">
        <text>N(4)-(alpha-D-Man-(1-&gt;3)-[alpha-D-Man-(1-&gt;3)-[alpha-D-Man-(1-&gt;6)]-alpha-D-Man-(1-&gt;6)]-beta-D-Man-(1-&gt;4)-beta-D-GlcNAc-(1-&gt;4)-beta-D-GlcNAc)-L-asparaginyl-[protein] (N-glucan mannose isomer 5A1,2) + UDP-N-acetyl-alpha-D-glucosamine = N(4)-{beta-D-GlcNAc-(1-&gt;2)-alpha-D-Man-(1-&gt;3)-[alpha-D-Man-(1-&gt;3)-[alpha-D-Man-(1-&gt;6)]-alpha-D-Man-(1-&gt;6)]-beta-D-Man-(1-&gt;4)-beta-D-GlcNAc-(1-&gt;4)-beta-D-GlcNAc}-L-asparaginyl-[protein] + UDP + H(+)</text>
        <dbReference type="Rhea" id="RHEA:11456"/>
        <dbReference type="Rhea" id="RHEA-COMP:14367"/>
        <dbReference type="Rhea" id="RHEA-COMP:14368"/>
        <dbReference type="ChEBI" id="CHEBI:15378"/>
        <dbReference type="ChEBI" id="CHEBI:57705"/>
        <dbReference type="ChEBI" id="CHEBI:58223"/>
        <dbReference type="ChEBI" id="CHEBI:59087"/>
        <dbReference type="ChEBI" id="CHEBI:60625"/>
        <dbReference type="EC" id="2.4.1.101"/>
    </reaction>
</comment>
<dbReference type="GO" id="GO:0003827">
    <property type="term" value="F:alpha-1,3-mannosylglycoprotein 2-beta-N-acetylglucosaminyltransferase activity"/>
    <property type="evidence" value="ECO:0007669"/>
    <property type="project" value="UniProtKB-UniRule"/>
</dbReference>
<dbReference type="EMBL" id="JXXN02007635">
    <property type="protein sequence ID" value="THD19023.1"/>
    <property type="molecule type" value="Genomic_DNA"/>
</dbReference>
<dbReference type="InterPro" id="IPR004139">
    <property type="entry name" value="Glyco_trans_13"/>
</dbReference>
<dbReference type="GO" id="GO:0006487">
    <property type="term" value="P:protein N-linked glycosylation"/>
    <property type="evidence" value="ECO:0007669"/>
    <property type="project" value="TreeGrafter"/>
</dbReference>
<keyword evidence="8 17" id="KW-0735">Signal-anchor</keyword>
<evidence type="ECO:0000256" key="9">
    <source>
        <dbReference type="ARBA" id="ARBA00022989"/>
    </source>
</evidence>
<dbReference type="InterPro" id="IPR029044">
    <property type="entry name" value="Nucleotide-diphossugar_trans"/>
</dbReference>
<keyword evidence="7 17" id="KW-0479">Metal-binding</keyword>
<dbReference type="GO" id="GO:0030145">
    <property type="term" value="F:manganese ion binding"/>
    <property type="evidence" value="ECO:0007669"/>
    <property type="project" value="UniProtKB-UniRule"/>
</dbReference>
<evidence type="ECO:0000256" key="14">
    <source>
        <dbReference type="ARBA" id="ARBA00038949"/>
    </source>
</evidence>